<comment type="caution">
    <text evidence="1">The sequence shown here is derived from an EMBL/GenBank/DDBJ whole genome shotgun (WGS) entry which is preliminary data.</text>
</comment>
<proteinExistence type="predicted"/>
<accession>A0ACC2XJY2</accession>
<sequence>MSFLDTSPDLASDLHDAFNMLYPPSPDSTVSDDWRDGDDSVTSTGALANTSTEVVDLDEPVNGLAPLDVHEQRSLTAHEGHPTQGERHSRIELLLDKLSRKRIRALLDSTLPLIGQAVPAVDGTSTKKRKLIQLIEPDIEIPKSMQVRQTVSSASMLTTKVCPSRNEIHAIASETTGARSHTVMPLAHSTIHQDLLLLNPPISSHLAPLAFDVESNILARGETPSVAHFEEADIELVSPLALETDLVTEALDTHGENDVAKVLSRRNHASSSTPISSTAAILAFFGWNVYRPQDLGGDSKGDTTTARNGPTDVTIVPDVLRCRICDRKLGLWAFRHIRHSSQTALPKAVPKPLDVIREHREFCPIRTLAAGTAIKPSQPWWADAAILQESIGTGMTSEEAVSIPSLGNAEVHGSQNRQGGMQETNKAVENVVPKLKDFTRVDIL</sequence>
<evidence type="ECO:0000313" key="2">
    <source>
        <dbReference type="Proteomes" id="UP001234202"/>
    </source>
</evidence>
<evidence type="ECO:0000313" key="1">
    <source>
        <dbReference type="EMBL" id="KAJ9123597.1"/>
    </source>
</evidence>
<dbReference type="Proteomes" id="UP001234202">
    <property type="component" value="Unassembled WGS sequence"/>
</dbReference>
<organism evidence="1 2">
    <name type="scientific">Naganishia onofrii</name>
    <dbReference type="NCBI Taxonomy" id="1851511"/>
    <lineage>
        <taxon>Eukaryota</taxon>
        <taxon>Fungi</taxon>
        <taxon>Dikarya</taxon>
        <taxon>Basidiomycota</taxon>
        <taxon>Agaricomycotina</taxon>
        <taxon>Tremellomycetes</taxon>
        <taxon>Filobasidiales</taxon>
        <taxon>Filobasidiaceae</taxon>
        <taxon>Naganishia</taxon>
    </lineage>
</organism>
<reference evidence="1" key="1">
    <citation type="submission" date="2023-04" db="EMBL/GenBank/DDBJ databases">
        <title>Draft Genome sequencing of Naganishia species isolated from polar environments using Oxford Nanopore Technology.</title>
        <authorList>
            <person name="Leo P."/>
            <person name="Venkateswaran K."/>
        </authorList>
    </citation>
    <scope>NUCLEOTIDE SEQUENCE</scope>
    <source>
        <strain evidence="1">DBVPG 5303</strain>
    </source>
</reference>
<keyword evidence="2" id="KW-1185">Reference proteome</keyword>
<gene>
    <name evidence="1" type="ORF">QFC24_003813</name>
</gene>
<dbReference type="EMBL" id="JASBWV010000012">
    <property type="protein sequence ID" value="KAJ9123597.1"/>
    <property type="molecule type" value="Genomic_DNA"/>
</dbReference>
<protein>
    <submittedName>
        <fullName evidence="1">Uncharacterized protein</fullName>
    </submittedName>
</protein>
<name>A0ACC2XJY2_9TREE</name>